<dbReference type="InterPro" id="IPR007210">
    <property type="entry name" value="ABC_Gly_betaine_transp_sub-bd"/>
</dbReference>
<evidence type="ECO:0000313" key="2">
    <source>
        <dbReference type="EMBL" id="NED94048.1"/>
    </source>
</evidence>
<name>A0A6N9YGL1_9ACTN</name>
<dbReference type="PROSITE" id="PS51257">
    <property type="entry name" value="PROKAR_LIPOPROTEIN"/>
    <property type="match status" value="1"/>
</dbReference>
<keyword evidence="3" id="KW-1185">Reference proteome</keyword>
<dbReference type="Pfam" id="PF04069">
    <property type="entry name" value="OpuAC"/>
    <property type="match status" value="1"/>
</dbReference>
<dbReference type="GO" id="GO:0043190">
    <property type="term" value="C:ATP-binding cassette (ABC) transporter complex"/>
    <property type="evidence" value="ECO:0007669"/>
    <property type="project" value="InterPro"/>
</dbReference>
<dbReference type="Gene3D" id="3.40.190.10">
    <property type="entry name" value="Periplasmic binding protein-like II"/>
    <property type="match status" value="1"/>
</dbReference>
<reference evidence="2 3" key="1">
    <citation type="submission" date="2020-02" db="EMBL/GenBank/DDBJ databases">
        <authorList>
            <person name="Li X.-J."/>
            <person name="Feng X.-M."/>
        </authorList>
    </citation>
    <scope>NUCLEOTIDE SEQUENCE [LARGE SCALE GENOMIC DNA]</scope>
    <source>
        <strain evidence="2 3">CGMCC 4.7225</strain>
    </source>
</reference>
<sequence length="312" mass="33118">MPVRSHLVASAAGVALMTVAACGGDDQDGAGDGSTGSGPGGGEEIVLLQQPWEDLVVENQILSQLLADLGYEARIADLAVPVGAVGLADGDVDVYLGNWWPSQEPVFAEHLEAGEIDVVTTLVTGTTYAPVVPAYVSEEHGITSLADLAPNADLFGKQFVGIESGTPGNEYIADAIAADAYGLGDWELIESSTAAMLADVGGKAEQGEPVVFLGWEPHWMNVEWDLVYLDDPEGVWPGAGEIRVVTRSGFADDHPEVTRLLSQMEIDLDTASEWIYLYGQEEVPAETIASEWIADNQDTVQSWLEGVETESS</sequence>
<dbReference type="Proteomes" id="UP000469185">
    <property type="component" value="Unassembled WGS sequence"/>
</dbReference>
<evidence type="ECO:0000259" key="1">
    <source>
        <dbReference type="Pfam" id="PF04069"/>
    </source>
</evidence>
<accession>A0A6N9YGL1</accession>
<gene>
    <name evidence="2" type="ORF">G1H11_01855</name>
</gene>
<protein>
    <submittedName>
        <fullName evidence="2">ABC transporter substrate-binding protein</fullName>
    </submittedName>
</protein>
<dbReference type="GO" id="GO:0022857">
    <property type="term" value="F:transmembrane transporter activity"/>
    <property type="evidence" value="ECO:0007669"/>
    <property type="project" value="InterPro"/>
</dbReference>
<feature type="domain" description="ABC-type glycine betaine transport system substrate-binding" evidence="1">
    <location>
        <begin position="44"/>
        <end position="294"/>
    </location>
</feature>
<evidence type="ECO:0000313" key="3">
    <source>
        <dbReference type="Proteomes" id="UP000469185"/>
    </source>
</evidence>
<proteinExistence type="predicted"/>
<dbReference type="EMBL" id="JAAGOB010000001">
    <property type="protein sequence ID" value="NED94048.1"/>
    <property type="molecule type" value="Genomic_DNA"/>
</dbReference>
<dbReference type="Gene3D" id="3.40.190.100">
    <property type="entry name" value="Glycine betaine-binding periplasmic protein, domain 2"/>
    <property type="match status" value="1"/>
</dbReference>
<organism evidence="2 3">
    <name type="scientific">Phytoactinopolyspora alkaliphila</name>
    <dbReference type="NCBI Taxonomy" id="1783498"/>
    <lineage>
        <taxon>Bacteria</taxon>
        <taxon>Bacillati</taxon>
        <taxon>Actinomycetota</taxon>
        <taxon>Actinomycetes</taxon>
        <taxon>Jiangellales</taxon>
        <taxon>Jiangellaceae</taxon>
        <taxon>Phytoactinopolyspora</taxon>
    </lineage>
</organism>
<dbReference type="AlphaFoldDB" id="A0A6N9YGL1"/>
<comment type="caution">
    <text evidence="2">The sequence shown here is derived from an EMBL/GenBank/DDBJ whole genome shotgun (WGS) entry which is preliminary data.</text>
</comment>
<dbReference type="RefSeq" id="WP_163815451.1">
    <property type="nucleotide sequence ID" value="NZ_JAAGOB010000001.1"/>
</dbReference>
<dbReference type="SUPFAM" id="SSF53850">
    <property type="entry name" value="Periplasmic binding protein-like II"/>
    <property type="match status" value="1"/>
</dbReference>